<name>A0AAV4VX14_9ARAC</name>
<protein>
    <submittedName>
        <fullName evidence="1">Uncharacterized protein</fullName>
    </submittedName>
</protein>
<dbReference type="EMBL" id="BPLQ01013758">
    <property type="protein sequence ID" value="GIY74499.1"/>
    <property type="molecule type" value="Genomic_DNA"/>
</dbReference>
<keyword evidence="2" id="KW-1185">Reference proteome</keyword>
<evidence type="ECO:0000313" key="1">
    <source>
        <dbReference type="EMBL" id="GIY74499.1"/>
    </source>
</evidence>
<dbReference type="Proteomes" id="UP001054837">
    <property type="component" value="Unassembled WGS sequence"/>
</dbReference>
<evidence type="ECO:0000313" key="2">
    <source>
        <dbReference type="Proteomes" id="UP001054837"/>
    </source>
</evidence>
<proteinExistence type="predicted"/>
<sequence>MAETAWETAHLVSGPKIVRFKTSHAMLKSQFPINIVDGNNQSVGLTFYWTLGGVKECLTPFPAVWCSPWSVRSKFAMEQFHSHLFENYKVVY</sequence>
<comment type="caution">
    <text evidence="1">The sequence shown here is derived from an EMBL/GenBank/DDBJ whole genome shotgun (WGS) entry which is preliminary data.</text>
</comment>
<gene>
    <name evidence="1" type="ORF">CDAR_21871</name>
</gene>
<accession>A0AAV4VX14</accession>
<organism evidence="1 2">
    <name type="scientific">Caerostris darwini</name>
    <dbReference type="NCBI Taxonomy" id="1538125"/>
    <lineage>
        <taxon>Eukaryota</taxon>
        <taxon>Metazoa</taxon>
        <taxon>Ecdysozoa</taxon>
        <taxon>Arthropoda</taxon>
        <taxon>Chelicerata</taxon>
        <taxon>Arachnida</taxon>
        <taxon>Araneae</taxon>
        <taxon>Araneomorphae</taxon>
        <taxon>Entelegynae</taxon>
        <taxon>Araneoidea</taxon>
        <taxon>Araneidae</taxon>
        <taxon>Caerostris</taxon>
    </lineage>
</organism>
<dbReference type="AlphaFoldDB" id="A0AAV4VX14"/>
<reference evidence="1 2" key="1">
    <citation type="submission" date="2021-06" db="EMBL/GenBank/DDBJ databases">
        <title>Caerostris darwini draft genome.</title>
        <authorList>
            <person name="Kono N."/>
            <person name="Arakawa K."/>
        </authorList>
    </citation>
    <scope>NUCLEOTIDE SEQUENCE [LARGE SCALE GENOMIC DNA]</scope>
</reference>